<dbReference type="Gene3D" id="3.90.550.10">
    <property type="entry name" value="Spore Coat Polysaccharide Biosynthesis Protein SpsA, Chain A"/>
    <property type="match status" value="1"/>
</dbReference>
<keyword evidence="2" id="KW-0328">Glycosyltransferase</keyword>
<evidence type="ECO:0000256" key="2">
    <source>
        <dbReference type="ARBA" id="ARBA00022676"/>
    </source>
</evidence>
<evidence type="ECO:0000259" key="5">
    <source>
        <dbReference type="Pfam" id="PF13632"/>
    </source>
</evidence>
<comment type="caution">
    <text evidence="6">The sequence shown here is derived from an EMBL/GenBank/DDBJ whole genome shotgun (WGS) entry which is preliminary data.</text>
</comment>
<sequence length="372" mass="42481">MHEQPAEWLVTSLPKIRKVNSLLPKNLHSNNLRSFEHARLTTLEESWLDTTGIRPQETHCTIIIPVHNEHRSLPSFLRALMASQIPSSADLHFVFVVNGSNDDSAAIIYDRLSDFHSFGDIRYTVMETVIAGKANALNIGNDIALKNHHTIAMNIDANNWVEPDTIPLLFKRAHQEFSDNPGDVVLVDAKAIYAIKNNTQSPIDRFWFRVKGNNVHTPLLTGWMYAWNPEWINEVGGFPSTVTEDSAIAIEALARGRRIVHSSARIWGYISSTLVDRQKEFTRYLLGAVQLLRHFGRTSLLQNAISPEYPLDKSMWETLQYFFDDSTRGKNIAHFPLSLIKWIRYEYSLLIATLILRKKPDIQTWAPIKSTK</sequence>
<dbReference type="Pfam" id="PF00535">
    <property type="entry name" value="Glycos_transf_2"/>
    <property type="match status" value="1"/>
</dbReference>
<protein>
    <recommendedName>
        <fullName evidence="4 5">Glycosyltransferase 2-like domain-containing protein</fullName>
    </recommendedName>
</protein>
<proteinExistence type="inferred from homology"/>
<dbReference type="EMBL" id="MFJV01000001">
    <property type="protein sequence ID" value="OGG23812.1"/>
    <property type="molecule type" value="Genomic_DNA"/>
</dbReference>
<dbReference type="GO" id="GO:0016757">
    <property type="term" value="F:glycosyltransferase activity"/>
    <property type="evidence" value="ECO:0007669"/>
    <property type="project" value="UniProtKB-KW"/>
</dbReference>
<feature type="domain" description="Glycosyltransferase 2-like" evidence="5">
    <location>
        <begin position="221"/>
        <end position="297"/>
    </location>
</feature>
<accession>A0A1F6AH87</accession>
<evidence type="ECO:0000256" key="3">
    <source>
        <dbReference type="ARBA" id="ARBA00022679"/>
    </source>
</evidence>
<comment type="similarity">
    <text evidence="1">Belongs to the glycosyltransferase 2 family.</text>
</comment>
<dbReference type="InterPro" id="IPR001173">
    <property type="entry name" value="Glyco_trans_2-like"/>
</dbReference>
<dbReference type="PANTHER" id="PTHR43630:SF1">
    <property type="entry name" value="POLY-BETA-1,6-N-ACETYL-D-GLUCOSAMINE SYNTHASE"/>
    <property type="match status" value="1"/>
</dbReference>
<name>A0A1F6AH87_9BACT</name>
<evidence type="ECO:0000256" key="1">
    <source>
        <dbReference type="ARBA" id="ARBA00006739"/>
    </source>
</evidence>
<dbReference type="Pfam" id="PF13632">
    <property type="entry name" value="Glyco_trans_2_3"/>
    <property type="match status" value="1"/>
</dbReference>
<dbReference type="PANTHER" id="PTHR43630">
    <property type="entry name" value="POLY-BETA-1,6-N-ACETYL-D-GLUCOSAMINE SYNTHASE"/>
    <property type="match status" value="1"/>
</dbReference>
<keyword evidence="3" id="KW-0808">Transferase</keyword>
<gene>
    <name evidence="6" type="ORF">A3A79_01230</name>
</gene>
<evidence type="ECO:0000313" key="6">
    <source>
        <dbReference type="EMBL" id="OGG23812.1"/>
    </source>
</evidence>
<dbReference type="STRING" id="1798392.A3A79_01230"/>
<reference evidence="6 7" key="1">
    <citation type="journal article" date="2016" name="Nat. Commun.">
        <title>Thousands of microbial genomes shed light on interconnected biogeochemical processes in an aquifer system.</title>
        <authorList>
            <person name="Anantharaman K."/>
            <person name="Brown C.T."/>
            <person name="Hug L.A."/>
            <person name="Sharon I."/>
            <person name="Castelle C.J."/>
            <person name="Probst A.J."/>
            <person name="Thomas B.C."/>
            <person name="Singh A."/>
            <person name="Wilkins M.J."/>
            <person name="Karaoz U."/>
            <person name="Brodie E.L."/>
            <person name="Williams K.H."/>
            <person name="Hubbard S.S."/>
            <person name="Banfield J.F."/>
        </authorList>
    </citation>
    <scope>NUCLEOTIDE SEQUENCE [LARGE SCALE GENOMIC DNA]</scope>
</reference>
<feature type="domain" description="Glycosyltransferase 2-like" evidence="4">
    <location>
        <begin position="61"/>
        <end position="191"/>
    </location>
</feature>
<dbReference type="InterPro" id="IPR029044">
    <property type="entry name" value="Nucleotide-diphossugar_trans"/>
</dbReference>
<dbReference type="SUPFAM" id="SSF53448">
    <property type="entry name" value="Nucleotide-diphospho-sugar transferases"/>
    <property type="match status" value="1"/>
</dbReference>
<dbReference type="AlphaFoldDB" id="A0A1F6AH87"/>
<organism evidence="6 7">
    <name type="scientific">Candidatus Gottesmanbacteria bacterium RIFCSPLOWO2_01_FULL_43_11b</name>
    <dbReference type="NCBI Taxonomy" id="1798392"/>
    <lineage>
        <taxon>Bacteria</taxon>
        <taxon>Candidatus Gottesmaniibacteriota</taxon>
    </lineage>
</organism>
<evidence type="ECO:0000259" key="4">
    <source>
        <dbReference type="Pfam" id="PF00535"/>
    </source>
</evidence>
<dbReference type="Proteomes" id="UP000178759">
    <property type="component" value="Unassembled WGS sequence"/>
</dbReference>
<evidence type="ECO:0000313" key="7">
    <source>
        <dbReference type="Proteomes" id="UP000178759"/>
    </source>
</evidence>